<keyword evidence="7" id="KW-1133">Transmembrane helix</keyword>
<comment type="similarity">
    <text evidence="6">Belongs to the peptidase M48 family.</text>
</comment>
<evidence type="ECO:0000256" key="4">
    <source>
        <dbReference type="ARBA" id="ARBA00022833"/>
    </source>
</evidence>
<keyword evidence="7" id="KW-0472">Membrane</keyword>
<comment type="caution">
    <text evidence="10">The sequence shown here is derived from an EMBL/GenBank/DDBJ whole genome shotgun (WGS) entry which is preliminary data.</text>
</comment>
<dbReference type="CDD" id="cd07332">
    <property type="entry name" value="M48C_Oma1_like"/>
    <property type="match status" value="1"/>
</dbReference>
<evidence type="ECO:0000256" key="3">
    <source>
        <dbReference type="ARBA" id="ARBA00022801"/>
    </source>
</evidence>
<accession>A0A557R139</accession>
<evidence type="ECO:0000313" key="10">
    <source>
        <dbReference type="EMBL" id="TVO58878.1"/>
    </source>
</evidence>
<keyword evidence="1 6" id="KW-0645">Protease</keyword>
<evidence type="ECO:0000256" key="1">
    <source>
        <dbReference type="ARBA" id="ARBA00022670"/>
    </source>
</evidence>
<reference evidence="10 11" key="1">
    <citation type="submission" date="2019-07" db="EMBL/GenBank/DDBJ databases">
        <title>The pathways for chlorine oxyanion respiration interact through the shared metabolite chlorate.</title>
        <authorList>
            <person name="Barnum T.P."/>
            <person name="Cheng Y."/>
            <person name="Hill K.A."/>
            <person name="Lucas L.N."/>
            <person name="Carlson H.K."/>
            <person name="Coates J.D."/>
        </authorList>
    </citation>
    <scope>NUCLEOTIDE SEQUENCE [LARGE SCALE GENOMIC DNA]</scope>
    <source>
        <strain evidence="10 11">SFB-3</strain>
    </source>
</reference>
<dbReference type="PANTHER" id="PTHR22726">
    <property type="entry name" value="METALLOENDOPEPTIDASE OMA1"/>
    <property type="match status" value="1"/>
</dbReference>
<dbReference type="AlphaFoldDB" id="A0A557R139"/>
<dbReference type="Pfam" id="PF01435">
    <property type="entry name" value="Peptidase_M48"/>
    <property type="match status" value="1"/>
</dbReference>
<evidence type="ECO:0000256" key="5">
    <source>
        <dbReference type="ARBA" id="ARBA00023049"/>
    </source>
</evidence>
<evidence type="ECO:0000259" key="9">
    <source>
        <dbReference type="Pfam" id="PF23368"/>
    </source>
</evidence>
<comment type="cofactor">
    <cofactor evidence="6">
        <name>Zn(2+)</name>
        <dbReference type="ChEBI" id="CHEBI:29105"/>
    </cofactor>
    <text evidence="6">Binds 1 zinc ion per subunit.</text>
</comment>
<keyword evidence="2" id="KW-0479">Metal-binding</keyword>
<name>A0A557R139_9RHOO</name>
<dbReference type="InterPro" id="IPR055518">
    <property type="entry name" value="DUF7092"/>
</dbReference>
<dbReference type="InterPro" id="IPR001915">
    <property type="entry name" value="Peptidase_M48"/>
</dbReference>
<evidence type="ECO:0000259" key="8">
    <source>
        <dbReference type="Pfam" id="PF01435"/>
    </source>
</evidence>
<dbReference type="PANTHER" id="PTHR22726:SF1">
    <property type="entry name" value="METALLOENDOPEPTIDASE OMA1, MITOCHONDRIAL"/>
    <property type="match status" value="1"/>
</dbReference>
<proteinExistence type="inferred from homology"/>
<evidence type="ECO:0000256" key="7">
    <source>
        <dbReference type="SAM" id="Phobius"/>
    </source>
</evidence>
<dbReference type="Pfam" id="PF23368">
    <property type="entry name" value="DUF7092"/>
    <property type="match status" value="1"/>
</dbReference>
<dbReference type="Gene3D" id="3.30.2010.10">
    <property type="entry name" value="Metalloproteases ('zincins'), catalytic domain"/>
    <property type="match status" value="1"/>
</dbReference>
<dbReference type="GO" id="GO:0051603">
    <property type="term" value="P:proteolysis involved in protein catabolic process"/>
    <property type="evidence" value="ECO:0007669"/>
    <property type="project" value="TreeGrafter"/>
</dbReference>
<gene>
    <name evidence="10" type="ORF">FHP91_04245</name>
</gene>
<evidence type="ECO:0000256" key="6">
    <source>
        <dbReference type="RuleBase" id="RU003983"/>
    </source>
</evidence>
<dbReference type="InterPro" id="IPR051156">
    <property type="entry name" value="Mito/Outer_Membr_Metalloprot"/>
</dbReference>
<dbReference type="OrthoDB" id="9810445at2"/>
<dbReference type="GO" id="GO:0004222">
    <property type="term" value="F:metalloendopeptidase activity"/>
    <property type="evidence" value="ECO:0007669"/>
    <property type="project" value="InterPro"/>
</dbReference>
<dbReference type="EMBL" id="VMNK01000003">
    <property type="protein sequence ID" value="TVO58878.1"/>
    <property type="molecule type" value="Genomic_DNA"/>
</dbReference>
<dbReference type="RefSeq" id="WP_144308395.1">
    <property type="nucleotide sequence ID" value="NZ_VMNK01000003.1"/>
</dbReference>
<keyword evidence="11" id="KW-1185">Reference proteome</keyword>
<keyword evidence="7" id="KW-0812">Transmembrane</keyword>
<protein>
    <submittedName>
        <fullName evidence="10">M48 family metallopeptidase</fullName>
    </submittedName>
</protein>
<feature type="domain" description="Peptidase M48" evidence="8">
    <location>
        <begin position="194"/>
        <end position="344"/>
    </location>
</feature>
<feature type="transmembrane region" description="Helical" evidence="7">
    <location>
        <begin position="100"/>
        <end position="118"/>
    </location>
</feature>
<dbReference type="Proteomes" id="UP000319502">
    <property type="component" value="Unassembled WGS sequence"/>
</dbReference>
<feature type="domain" description="DUF7092" evidence="9">
    <location>
        <begin position="4"/>
        <end position="81"/>
    </location>
</feature>
<keyword evidence="4 6" id="KW-0862">Zinc</keyword>
<keyword evidence="5 6" id="KW-0482">Metalloprotease</keyword>
<evidence type="ECO:0000313" key="11">
    <source>
        <dbReference type="Proteomes" id="UP000319502"/>
    </source>
</evidence>
<keyword evidence="3 6" id="KW-0378">Hydrolase</keyword>
<dbReference type="GO" id="GO:0046872">
    <property type="term" value="F:metal ion binding"/>
    <property type="evidence" value="ECO:0007669"/>
    <property type="project" value="UniProtKB-KW"/>
</dbReference>
<dbReference type="GO" id="GO:0016020">
    <property type="term" value="C:membrane"/>
    <property type="evidence" value="ECO:0007669"/>
    <property type="project" value="TreeGrafter"/>
</dbReference>
<organism evidence="10 11">
    <name type="scientific">Denitromonas halophila</name>
    <dbReference type="NCBI Taxonomy" id="1629404"/>
    <lineage>
        <taxon>Bacteria</taxon>
        <taxon>Pseudomonadati</taxon>
        <taxon>Pseudomonadota</taxon>
        <taxon>Betaproteobacteria</taxon>
        <taxon>Rhodocyclales</taxon>
        <taxon>Zoogloeaceae</taxon>
        <taxon>Denitromonas</taxon>
    </lineage>
</organism>
<evidence type="ECO:0000256" key="2">
    <source>
        <dbReference type="ARBA" id="ARBA00022723"/>
    </source>
</evidence>
<sequence>MASIAARLFDGQTSRPVPVQLTASAGRVELGVLDGSAPRESLAAASLHWHEPLGTATRRVDLPGGRHCEVVPDAALTAFLQVLGHRESGITVWQRSGLRVALAIGLILAVGLAGYRWGLPLAARAVAQALPVAAVQAIDVQLLQTLDSSRLLAPSELAPSRIAAIEIEVAPLIAGRGSADPVRLHFRKAPAIGANAFALPGGDIVVTDALVALAPTDAHVAAVVAHELGHVAHRHGLRNLIQASVLAAVVGVWTGDFSSLATAGATVVLSSAYSRDFEFEADAFGADLLSRHERSPALLATMLKRLERAHQAEGEAATEAAGGGLGDYLSTHPATAERIERLTGANR</sequence>